<accession>A0ABQ8SRG0</accession>
<proteinExistence type="predicted"/>
<name>A0ABQ8SRG0_PERAM</name>
<comment type="caution">
    <text evidence="1">The sequence shown here is derived from an EMBL/GenBank/DDBJ whole genome shotgun (WGS) entry which is preliminary data.</text>
</comment>
<dbReference type="Proteomes" id="UP001148838">
    <property type="component" value="Unassembled WGS sequence"/>
</dbReference>
<evidence type="ECO:0000313" key="2">
    <source>
        <dbReference type="Proteomes" id="UP001148838"/>
    </source>
</evidence>
<organism evidence="1 2">
    <name type="scientific">Periplaneta americana</name>
    <name type="common">American cockroach</name>
    <name type="synonym">Blatta americana</name>
    <dbReference type="NCBI Taxonomy" id="6978"/>
    <lineage>
        <taxon>Eukaryota</taxon>
        <taxon>Metazoa</taxon>
        <taxon>Ecdysozoa</taxon>
        <taxon>Arthropoda</taxon>
        <taxon>Hexapoda</taxon>
        <taxon>Insecta</taxon>
        <taxon>Pterygota</taxon>
        <taxon>Neoptera</taxon>
        <taxon>Polyneoptera</taxon>
        <taxon>Dictyoptera</taxon>
        <taxon>Blattodea</taxon>
        <taxon>Blattoidea</taxon>
        <taxon>Blattidae</taxon>
        <taxon>Blattinae</taxon>
        <taxon>Periplaneta</taxon>
    </lineage>
</organism>
<sequence>MAGLCEGGNEPSGSLKAMKTTFKTAHHVDIKYSRILIEPFDIDTNLKVRYERVEIDLIYVLGSYIYTNNKSVAEIFLARIFTGLANVKLSFEVNERCRSNVGGRQIPSVNKCMVYIQGSVSTERRVTSGNDIRIVSGTTSREQRKQTTVISLSLNNCLREIQKAVLSPPHSRMKLTYEFNE</sequence>
<evidence type="ECO:0000313" key="1">
    <source>
        <dbReference type="EMBL" id="KAJ4436781.1"/>
    </source>
</evidence>
<reference evidence="1 2" key="1">
    <citation type="journal article" date="2022" name="Allergy">
        <title>Genome assembly and annotation of Periplaneta americana reveal a comprehensive cockroach allergen profile.</title>
        <authorList>
            <person name="Wang L."/>
            <person name="Xiong Q."/>
            <person name="Saelim N."/>
            <person name="Wang L."/>
            <person name="Nong W."/>
            <person name="Wan A.T."/>
            <person name="Shi M."/>
            <person name="Liu X."/>
            <person name="Cao Q."/>
            <person name="Hui J.H.L."/>
            <person name="Sookrung N."/>
            <person name="Leung T.F."/>
            <person name="Tungtrongchitr A."/>
            <person name="Tsui S.K.W."/>
        </authorList>
    </citation>
    <scope>NUCLEOTIDE SEQUENCE [LARGE SCALE GENOMIC DNA]</scope>
    <source>
        <strain evidence="1">PWHHKU_190912</strain>
    </source>
</reference>
<dbReference type="EMBL" id="JAJSOF020000021">
    <property type="protein sequence ID" value="KAJ4436781.1"/>
    <property type="molecule type" value="Genomic_DNA"/>
</dbReference>
<gene>
    <name evidence="1" type="ORF">ANN_16913</name>
</gene>
<protein>
    <submittedName>
        <fullName evidence="1">Uncharacterized protein</fullName>
    </submittedName>
</protein>
<keyword evidence="2" id="KW-1185">Reference proteome</keyword>